<gene>
    <name evidence="14" type="ORF">CERSUDRAFT_111976</name>
</gene>
<keyword evidence="7 11" id="KW-0067">ATP-binding</keyword>
<feature type="region of interest" description="Disordered" evidence="12">
    <location>
        <begin position="279"/>
        <end position="300"/>
    </location>
</feature>
<keyword evidence="2" id="KW-0723">Serine/threonine-protein kinase</keyword>
<organism evidence="14 15">
    <name type="scientific">Ceriporiopsis subvermispora (strain B)</name>
    <name type="common">White-rot fungus</name>
    <name type="synonym">Gelatoporia subvermispora</name>
    <dbReference type="NCBI Taxonomy" id="914234"/>
    <lineage>
        <taxon>Eukaryota</taxon>
        <taxon>Fungi</taxon>
        <taxon>Dikarya</taxon>
        <taxon>Basidiomycota</taxon>
        <taxon>Agaricomycotina</taxon>
        <taxon>Agaricomycetes</taxon>
        <taxon>Polyporales</taxon>
        <taxon>Gelatoporiaceae</taxon>
        <taxon>Gelatoporia</taxon>
    </lineage>
</organism>
<keyword evidence="5 11" id="KW-0547">Nucleotide-binding</keyword>
<dbReference type="FunFam" id="3.30.200.20:FF:000042">
    <property type="entry name" value="Aurora kinase A"/>
    <property type="match status" value="1"/>
</dbReference>
<evidence type="ECO:0000256" key="12">
    <source>
        <dbReference type="SAM" id="MobiDB-lite"/>
    </source>
</evidence>
<dbReference type="HOGENOM" id="CLU_001872_1_1_1"/>
<evidence type="ECO:0000313" key="14">
    <source>
        <dbReference type="EMBL" id="EMD39665.1"/>
    </source>
</evidence>
<evidence type="ECO:0000256" key="11">
    <source>
        <dbReference type="PROSITE-ProRule" id="PRU10141"/>
    </source>
</evidence>
<proteinExistence type="inferred from homology"/>
<evidence type="ECO:0000256" key="1">
    <source>
        <dbReference type="ARBA" id="ARBA00012513"/>
    </source>
</evidence>
<dbReference type="GO" id="GO:0005737">
    <property type="term" value="C:cytoplasm"/>
    <property type="evidence" value="ECO:0007669"/>
    <property type="project" value="TreeGrafter"/>
</dbReference>
<comment type="catalytic activity">
    <reaction evidence="9">
        <text>L-threonyl-[protein] + ATP = O-phospho-L-threonyl-[protein] + ADP + H(+)</text>
        <dbReference type="Rhea" id="RHEA:46608"/>
        <dbReference type="Rhea" id="RHEA-COMP:11060"/>
        <dbReference type="Rhea" id="RHEA-COMP:11605"/>
        <dbReference type="ChEBI" id="CHEBI:15378"/>
        <dbReference type="ChEBI" id="CHEBI:30013"/>
        <dbReference type="ChEBI" id="CHEBI:30616"/>
        <dbReference type="ChEBI" id="CHEBI:61977"/>
        <dbReference type="ChEBI" id="CHEBI:456216"/>
        <dbReference type="EC" id="2.7.11.1"/>
    </reaction>
</comment>
<dbReference type="PANTHER" id="PTHR24361">
    <property type="entry name" value="MITOGEN-ACTIVATED KINASE KINASE KINASE"/>
    <property type="match status" value="1"/>
</dbReference>
<evidence type="ECO:0000256" key="8">
    <source>
        <dbReference type="ARBA" id="ARBA00025754"/>
    </source>
</evidence>
<dbReference type="SUPFAM" id="SSF56112">
    <property type="entry name" value="Protein kinase-like (PK-like)"/>
    <property type="match status" value="1"/>
</dbReference>
<evidence type="ECO:0000256" key="7">
    <source>
        <dbReference type="ARBA" id="ARBA00022840"/>
    </source>
</evidence>
<dbReference type="InterPro" id="IPR000719">
    <property type="entry name" value="Prot_kinase_dom"/>
</dbReference>
<feature type="compositionally biased region" description="Basic and acidic residues" evidence="12">
    <location>
        <begin position="287"/>
        <end position="296"/>
    </location>
</feature>
<dbReference type="Gene3D" id="1.25.10.10">
    <property type="entry name" value="Leucine-rich Repeat Variant"/>
    <property type="match status" value="3"/>
</dbReference>
<dbReference type="PROSITE" id="PS00108">
    <property type="entry name" value="PROTEIN_KINASE_ST"/>
    <property type="match status" value="1"/>
</dbReference>
<feature type="compositionally biased region" description="Polar residues" evidence="12">
    <location>
        <begin position="443"/>
        <end position="455"/>
    </location>
</feature>
<evidence type="ECO:0000256" key="6">
    <source>
        <dbReference type="ARBA" id="ARBA00022777"/>
    </source>
</evidence>
<dbReference type="STRING" id="914234.M2R515"/>
<comment type="catalytic activity">
    <reaction evidence="10">
        <text>L-seryl-[protein] + ATP = O-phospho-L-seryl-[protein] + ADP + H(+)</text>
        <dbReference type="Rhea" id="RHEA:17989"/>
        <dbReference type="Rhea" id="RHEA-COMP:9863"/>
        <dbReference type="Rhea" id="RHEA-COMP:11604"/>
        <dbReference type="ChEBI" id="CHEBI:15378"/>
        <dbReference type="ChEBI" id="CHEBI:29999"/>
        <dbReference type="ChEBI" id="CHEBI:30616"/>
        <dbReference type="ChEBI" id="CHEBI:83421"/>
        <dbReference type="ChEBI" id="CHEBI:456216"/>
        <dbReference type="EC" id="2.7.11.1"/>
    </reaction>
</comment>
<reference evidence="14 15" key="1">
    <citation type="journal article" date="2012" name="Proc. Natl. Acad. Sci. U.S.A.">
        <title>Comparative genomics of Ceriporiopsis subvermispora and Phanerochaete chrysosporium provide insight into selective ligninolysis.</title>
        <authorList>
            <person name="Fernandez-Fueyo E."/>
            <person name="Ruiz-Duenas F.J."/>
            <person name="Ferreira P."/>
            <person name="Floudas D."/>
            <person name="Hibbett D.S."/>
            <person name="Canessa P."/>
            <person name="Larrondo L.F."/>
            <person name="James T.Y."/>
            <person name="Seelenfreund D."/>
            <person name="Lobos S."/>
            <person name="Polanco R."/>
            <person name="Tello M."/>
            <person name="Honda Y."/>
            <person name="Watanabe T."/>
            <person name="Watanabe T."/>
            <person name="Ryu J.S."/>
            <person name="Kubicek C.P."/>
            <person name="Schmoll M."/>
            <person name="Gaskell J."/>
            <person name="Hammel K.E."/>
            <person name="St John F.J."/>
            <person name="Vanden Wymelenberg A."/>
            <person name="Sabat G."/>
            <person name="Splinter BonDurant S."/>
            <person name="Syed K."/>
            <person name="Yadav J.S."/>
            <person name="Doddapaneni H."/>
            <person name="Subramanian V."/>
            <person name="Lavin J.L."/>
            <person name="Oguiza J.A."/>
            <person name="Perez G."/>
            <person name="Pisabarro A.G."/>
            <person name="Ramirez L."/>
            <person name="Santoyo F."/>
            <person name="Master E."/>
            <person name="Coutinho P.M."/>
            <person name="Henrissat B."/>
            <person name="Lombard V."/>
            <person name="Magnuson J.K."/>
            <person name="Kuees U."/>
            <person name="Hori C."/>
            <person name="Igarashi K."/>
            <person name="Samejima M."/>
            <person name="Held B.W."/>
            <person name="Barry K.W."/>
            <person name="LaButti K.M."/>
            <person name="Lapidus A."/>
            <person name="Lindquist E.A."/>
            <person name="Lucas S.M."/>
            <person name="Riley R."/>
            <person name="Salamov A.A."/>
            <person name="Hoffmeister D."/>
            <person name="Schwenk D."/>
            <person name="Hadar Y."/>
            <person name="Yarden O."/>
            <person name="de Vries R.P."/>
            <person name="Wiebenga A."/>
            <person name="Stenlid J."/>
            <person name="Eastwood D."/>
            <person name="Grigoriev I.V."/>
            <person name="Berka R.M."/>
            <person name="Blanchette R.A."/>
            <person name="Kersten P."/>
            <person name="Martinez A.T."/>
            <person name="Vicuna R."/>
            <person name="Cullen D."/>
        </authorList>
    </citation>
    <scope>NUCLEOTIDE SEQUENCE [LARGE SCALE GENOMIC DNA]</scope>
    <source>
        <strain evidence="14 15">B</strain>
    </source>
</reference>
<name>M2R515_CERS8</name>
<accession>M2R515</accession>
<dbReference type="FunFam" id="1.10.510.10:FF:000946">
    <property type="entry name" value="Probable serine/threonine-protein kinase DDB_G0284251"/>
    <property type="match status" value="1"/>
</dbReference>
<evidence type="ECO:0000256" key="4">
    <source>
        <dbReference type="ARBA" id="ARBA00022723"/>
    </source>
</evidence>
<feature type="region of interest" description="Disordered" evidence="12">
    <location>
        <begin position="1181"/>
        <end position="1253"/>
    </location>
</feature>
<dbReference type="SUPFAM" id="SSF48371">
    <property type="entry name" value="ARM repeat"/>
    <property type="match status" value="2"/>
</dbReference>
<dbReference type="AlphaFoldDB" id="M2R515"/>
<feature type="binding site" evidence="11">
    <location>
        <position position="50"/>
    </location>
    <ligand>
        <name>ATP</name>
        <dbReference type="ChEBI" id="CHEBI:30616"/>
    </ligand>
</feature>
<dbReference type="EC" id="2.7.11.1" evidence="1"/>
<keyword evidence="4" id="KW-0479">Metal-binding</keyword>
<keyword evidence="3" id="KW-0808">Transferase</keyword>
<dbReference type="InterPro" id="IPR008271">
    <property type="entry name" value="Ser/Thr_kinase_AS"/>
</dbReference>
<keyword evidence="6" id="KW-0418">Kinase</keyword>
<dbReference type="Proteomes" id="UP000016930">
    <property type="component" value="Unassembled WGS sequence"/>
</dbReference>
<dbReference type="FunFam" id="1.25.10.10:FF:000583">
    <property type="entry name" value="MAP3K epsilon protein kinase 1"/>
    <property type="match status" value="1"/>
</dbReference>
<evidence type="ECO:0000256" key="2">
    <source>
        <dbReference type="ARBA" id="ARBA00022527"/>
    </source>
</evidence>
<dbReference type="CDD" id="cd06627">
    <property type="entry name" value="STKc_Cdc7_like"/>
    <property type="match status" value="1"/>
</dbReference>
<dbReference type="OrthoDB" id="8693905at2759"/>
<dbReference type="EMBL" id="KB445793">
    <property type="protein sequence ID" value="EMD39665.1"/>
    <property type="molecule type" value="Genomic_DNA"/>
</dbReference>
<protein>
    <recommendedName>
        <fullName evidence="1">non-specific serine/threonine protein kinase</fullName>
        <ecNumber evidence="1">2.7.11.1</ecNumber>
    </recommendedName>
</protein>
<dbReference type="InterPro" id="IPR017441">
    <property type="entry name" value="Protein_kinase_ATP_BS"/>
</dbReference>
<evidence type="ECO:0000256" key="5">
    <source>
        <dbReference type="ARBA" id="ARBA00022741"/>
    </source>
</evidence>
<feature type="region of interest" description="Disordered" evidence="12">
    <location>
        <begin position="317"/>
        <end position="343"/>
    </location>
</feature>
<evidence type="ECO:0000259" key="13">
    <source>
        <dbReference type="PROSITE" id="PS50011"/>
    </source>
</evidence>
<evidence type="ECO:0000256" key="10">
    <source>
        <dbReference type="ARBA" id="ARBA00048679"/>
    </source>
</evidence>
<feature type="compositionally biased region" description="Low complexity" evidence="12">
    <location>
        <begin position="527"/>
        <end position="543"/>
    </location>
</feature>
<dbReference type="GO" id="GO:0004674">
    <property type="term" value="F:protein serine/threonine kinase activity"/>
    <property type="evidence" value="ECO:0007669"/>
    <property type="project" value="UniProtKB-KW"/>
</dbReference>
<dbReference type="SMART" id="SM00220">
    <property type="entry name" value="S_TKc"/>
    <property type="match status" value="1"/>
</dbReference>
<feature type="domain" description="Protein kinase" evidence="13">
    <location>
        <begin position="21"/>
        <end position="273"/>
    </location>
</feature>
<evidence type="ECO:0000256" key="3">
    <source>
        <dbReference type="ARBA" id="ARBA00022679"/>
    </source>
</evidence>
<dbReference type="Pfam" id="PF00069">
    <property type="entry name" value="Pkinase"/>
    <property type="match status" value="1"/>
</dbReference>
<evidence type="ECO:0000256" key="9">
    <source>
        <dbReference type="ARBA" id="ARBA00047899"/>
    </source>
</evidence>
<comment type="similarity">
    <text evidence="8">Belongs to the protein kinase superfamily. STE Ser/Thr protein kinase family.</text>
</comment>
<dbReference type="PROSITE" id="PS50011">
    <property type="entry name" value="PROTEIN_KINASE_DOM"/>
    <property type="match status" value="1"/>
</dbReference>
<feature type="region of interest" description="Disordered" evidence="12">
    <location>
        <begin position="426"/>
        <end position="479"/>
    </location>
</feature>
<sequence length="1253" mass="138227">MSDSSFAGPSGSGSQKLLNAYQLGDSLGKGAFGQVYRALNWATGETVAIKEIQLSNIPKSEVGQIMSEIDLLKNLNHPNIVKYKGFEKTREYLYIILEFCENGSLHNICKKFGKFPETLVAIYISQVLEGLVYLHDQGVIHRDIKGANILTNKDGCVKLADFGVASSTAAGAVRDDAVVGSPYWMAPEVIEQSGATTASDIWSVGCTVIELLEGKPPYHFLDPMPALFRIVQDDCPPIPEGASPIVKDFLYHCFQKDCNLRISAKKLLRHPWMVAARKQMAASQESRGSEGSERRPKSNYNYDEAVLKVQEWNEALKSPSKPSKHPGRHRPPDARSPSPTLSPIEMVSSLQPLVPNSLPMASSMGNIRKPGPLPVIKGPTGPAALGHIREQLPMPFILQAPEEQTDNWDDDFEEGISLTKIHALEKTSAETEDAEEKIEADENAQTIRPTRSPQGPGTVPLPLAAPGSGRSPPMDDYSDFVFLEDDNKLQEKVADFKLRNSTRRGLFHPKDIKTLGLSSSPGPKTSPLPSLSHKSSRPSLSPISPAPSHPSSSSSRGHARSSSFVGAELGSLGRSEAKRFISQPEFGKYAEDDEEDYEDVFGKLNGNVSQPMQTLQLNTRLSNKSWLGDDDDDEDPFAEIDEGFAEEDLESNLQRDKYARLCNAVTQLIDELTPSAPDFQLRDACDQLLNIIVETPEMQSQLVSAHGMLAILEVLEGRSSRDVNLKLLQIINALVTADMGFLESFCLIGGIPVIMGFTSKKYPPECRLEASNFIRLLCHASVLTLQMFIACRGLKVLVDLLDEDYAEQADLVNHALNGICSVFELQSPTTKNDFCRMFIREGLLDPLSSALLNVMTSREEVAAEMNHKIIQILLVFCQVSQSDIHVRQALGTRKVVRRLLRACEMLEPEYLVLMLKAVKHLSMNATLLDDLQNANAIEILVKILDEQSSGPYSTEMSNHIFQTCYNLCRLNKSRQEEAAQAGIIPSLRRVIEASSPLKQFALPILCDLASAGKSCRKLLWQHDGLGMYLRLLDDPYFQVSAMEAILAWLQDETARIEDELSKPESLEALLRCFVSAKANSFENLLDSFLKICRLSTAITVGIAKSQFFKRLIDKLSHSKAVVRLNLLRILRTVCDAHPNRAMLVERFGIYDIVVKLSKEDGAVLVRELAREILPTLAPALKPASRSSTRPTETPKLTKAAIAPKRFRRTASEPQAGLSPVAAPGGNIRPSARRTGETGRVSSRPSLQPPLENP</sequence>
<dbReference type="InterPro" id="IPR011009">
    <property type="entry name" value="Kinase-like_dom_sf"/>
</dbReference>
<dbReference type="InterPro" id="IPR053235">
    <property type="entry name" value="Ser_Thr_kinase"/>
</dbReference>
<dbReference type="Gene3D" id="1.10.510.10">
    <property type="entry name" value="Transferase(Phosphotransferase) domain 1"/>
    <property type="match status" value="1"/>
</dbReference>
<dbReference type="PROSITE" id="PS00107">
    <property type="entry name" value="PROTEIN_KINASE_ATP"/>
    <property type="match status" value="1"/>
</dbReference>
<keyword evidence="15" id="KW-1185">Reference proteome</keyword>
<dbReference type="GO" id="GO:0005524">
    <property type="term" value="F:ATP binding"/>
    <property type="evidence" value="ECO:0007669"/>
    <property type="project" value="UniProtKB-UniRule"/>
</dbReference>
<dbReference type="PANTHER" id="PTHR24361:SF433">
    <property type="entry name" value="PROTEIN KINASE DOMAIN-CONTAINING PROTEIN"/>
    <property type="match status" value="1"/>
</dbReference>
<evidence type="ECO:0000313" key="15">
    <source>
        <dbReference type="Proteomes" id="UP000016930"/>
    </source>
</evidence>
<dbReference type="InterPro" id="IPR011989">
    <property type="entry name" value="ARM-like"/>
</dbReference>
<dbReference type="InterPro" id="IPR016024">
    <property type="entry name" value="ARM-type_fold"/>
</dbReference>
<dbReference type="GO" id="GO:0046872">
    <property type="term" value="F:metal ion binding"/>
    <property type="evidence" value="ECO:0007669"/>
    <property type="project" value="UniProtKB-KW"/>
</dbReference>
<feature type="compositionally biased region" description="Acidic residues" evidence="12">
    <location>
        <begin position="430"/>
        <end position="442"/>
    </location>
</feature>
<feature type="compositionally biased region" description="Low complexity" evidence="12">
    <location>
        <begin position="549"/>
        <end position="563"/>
    </location>
</feature>
<feature type="region of interest" description="Disordered" evidence="12">
    <location>
        <begin position="509"/>
        <end position="563"/>
    </location>
</feature>